<organism evidence="2 3">
    <name type="scientific">Conidiobolus coronatus (strain ATCC 28846 / CBS 209.66 / NRRL 28638)</name>
    <name type="common">Delacroixia coronata</name>
    <dbReference type="NCBI Taxonomy" id="796925"/>
    <lineage>
        <taxon>Eukaryota</taxon>
        <taxon>Fungi</taxon>
        <taxon>Fungi incertae sedis</taxon>
        <taxon>Zoopagomycota</taxon>
        <taxon>Entomophthoromycotina</taxon>
        <taxon>Entomophthoromycetes</taxon>
        <taxon>Entomophthorales</taxon>
        <taxon>Ancylistaceae</taxon>
        <taxon>Conidiobolus</taxon>
    </lineage>
</organism>
<dbReference type="Gene3D" id="3.40.50.1820">
    <property type="entry name" value="alpha/beta hydrolase"/>
    <property type="match status" value="1"/>
</dbReference>
<dbReference type="PANTHER" id="PTHR45856">
    <property type="entry name" value="ALPHA/BETA-HYDROLASES SUPERFAMILY PROTEIN"/>
    <property type="match status" value="1"/>
</dbReference>
<dbReference type="GO" id="GO:0006629">
    <property type="term" value="P:lipid metabolic process"/>
    <property type="evidence" value="ECO:0007669"/>
    <property type="project" value="InterPro"/>
</dbReference>
<evidence type="ECO:0000313" key="3">
    <source>
        <dbReference type="Proteomes" id="UP000070444"/>
    </source>
</evidence>
<dbReference type="InterPro" id="IPR029058">
    <property type="entry name" value="AB_hydrolase_fold"/>
</dbReference>
<proteinExistence type="predicted"/>
<dbReference type="SUPFAM" id="SSF53474">
    <property type="entry name" value="alpha/beta-Hydrolases"/>
    <property type="match status" value="1"/>
</dbReference>
<keyword evidence="2" id="KW-0378">Hydrolase</keyword>
<dbReference type="InterPro" id="IPR002921">
    <property type="entry name" value="Fungal_lipase-type"/>
</dbReference>
<accession>A0A137NSC7</accession>
<dbReference type="Pfam" id="PF01764">
    <property type="entry name" value="Lipase_3"/>
    <property type="match status" value="1"/>
</dbReference>
<keyword evidence="3" id="KW-1185">Reference proteome</keyword>
<dbReference type="GO" id="GO:0016787">
    <property type="term" value="F:hydrolase activity"/>
    <property type="evidence" value="ECO:0007669"/>
    <property type="project" value="UniProtKB-KW"/>
</dbReference>
<dbReference type="Proteomes" id="UP000070444">
    <property type="component" value="Unassembled WGS sequence"/>
</dbReference>
<name>A0A137NSC7_CONC2</name>
<reference evidence="2 3" key="1">
    <citation type="journal article" date="2015" name="Genome Biol. Evol.">
        <title>Phylogenomic analyses indicate that early fungi evolved digesting cell walls of algal ancestors of land plants.</title>
        <authorList>
            <person name="Chang Y."/>
            <person name="Wang S."/>
            <person name="Sekimoto S."/>
            <person name="Aerts A.L."/>
            <person name="Choi C."/>
            <person name="Clum A."/>
            <person name="LaButti K.M."/>
            <person name="Lindquist E.A."/>
            <person name="Yee Ngan C."/>
            <person name="Ohm R.A."/>
            <person name="Salamov A.A."/>
            <person name="Grigoriev I.V."/>
            <person name="Spatafora J.W."/>
            <person name="Berbee M.L."/>
        </authorList>
    </citation>
    <scope>NUCLEOTIDE SEQUENCE [LARGE SCALE GENOMIC DNA]</scope>
    <source>
        <strain evidence="2 3">NRRL 28638</strain>
    </source>
</reference>
<dbReference type="OrthoDB" id="438440at2759"/>
<feature type="non-terminal residue" evidence="2">
    <location>
        <position position="1"/>
    </location>
</feature>
<sequence length="262" mass="29405">PIAKIGTEEEARSFVKYAGASYCNVKSILNWSCSNCERNSVKPSDVEYFTDAQTKTAGLLTVDTSKKLIILSYRGSTNLSNWLFNLDILATNANLKYPYDDAKIHNGFNNMANALYDESRDALDRALQKYPNFKIVFTGHSLGGALAGLIAYKLAENGLLYWGRINVITYGQPRLGNAEFAQYLNSKPWTYTRVTSYADIVAISPGITMGYGHNQFNMHINKNGKTIKCSKYEEDPNCISDHFLPSHSAHFSFWNIKMNTKC</sequence>
<dbReference type="CDD" id="cd00519">
    <property type="entry name" value="Lipase_3"/>
    <property type="match status" value="1"/>
</dbReference>
<dbReference type="OMA" id="ETDINGW"/>
<dbReference type="PANTHER" id="PTHR45856:SF11">
    <property type="entry name" value="FUNGAL LIPASE-LIKE DOMAIN-CONTAINING PROTEIN"/>
    <property type="match status" value="1"/>
</dbReference>
<evidence type="ECO:0000259" key="1">
    <source>
        <dbReference type="Pfam" id="PF01764"/>
    </source>
</evidence>
<dbReference type="EMBL" id="KQ964851">
    <property type="protein sequence ID" value="KXN65590.1"/>
    <property type="molecule type" value="Genomic_DNA"/>
</dbReference>
<dbReference type="AlphaFoldDB" id="A0A137NSC7"/>
<dbReference type="InterPro" id="IPR051218">
    <property type="entry name" value="Sec_MonoDiacylglyc_Lipase"/>
</dbReference>
<feature type="domain" description="Fungal lipase-type" evidence="1">
    <location>
        <begin position="71"/>
        <end position="207"/>
    </location>
</feature>
<protein>
    <submittedName>
        <fullName evidence="2">Alpha/beta-hydrolase</fullName>
    </submittedName>
</protein>
<evidence type="ECO:0000313" key="2">
    <source>
        <dbReference type="EMBL" id="KXN65590.1"/>
    </source>
</evidence>
<gene>
    <name evidence="2" type="ORF">CONCODRAFT_80731</name>
</gene>